<dbReference type="RefSeq" id="WP_169502976.1">
    <property type="nucleotide sequence ID" value="NZ_JABBPN010000001.1"/>
</dbReference>
<feature type="domain" description="Cytidyltransferase-like" evidence="1">
    <location>
        <begin position="7"/>
        <end position="134"/>
    </location>
</feature>
<dbReference type="SUPFAM" id="SSF52540">
    <property type="entry name" value="P-loop containing nucleoside triphosphate hydrolases"/>
    <property type="match status" value="1"/>
</dbReference>
<evidence type="ECO:0000313" key="4">
    <source>
        <dbReference type="Proteomes" id="UP000565468"/>
    </source>
</evidence>
<reference evidence="3 4" key="1">
    <citation type="submission" date="2020-04" db="EMBL/GenBank/DDBJ databases">
        <title>Paenibacillus algicola sp. nov., a novel marine bacterium producing alginate lyase.</title>
        <authorList>
            <person name="Huang H."/>
        </authorList>
    </citation>
    <scope>NUCLEOTIDE SEQUENCE [LARGE SCALE GENOMIC DNA]</scope>
    <source>
        <strain evidence="3 4">L7-75</strain>
    </source>
</reference>
<dbReference type="InterPro" id="IPR004821">
    <property type="entry name" value="Cyt_trans-like"/>
</dbReference>
<dbReference type="Pfam" id="PF01467">
    <property type="entry name" value="CTP_transf_like"/>
    <property type="match status" value="1"/>
</dbReference>
<dbReference type="PANTHER" id="PTHR37512:SF1">
    <property type="entry name" value="NADR_TTD14 AAA DOMAIN-CONTAINING PROTEIN"/>
    <property type="match status" value="1"/>
</dbReference>
<accession>A0A848M349</accession>
<dbReference type="Proteomes" id="UP000565468">
    <property type="component" value="Unassembled WGS sequence"/>
</dbReference>
<dbReference type="SUPFAM" id="SSF52374">
    <property type="entry name" value="Nucleotidylyl transferase"/>
    <property type="match status" value="1"/>
</dbReference>
<protein>
    <submittedName>
        <fullName evidence="3">AAA family ATPase</fullName>
    </submittedName>
</protein>
<dbReference type="GO" id="GO:0003824">
    <property type="term" value="F:catalytic activity"/>
    <property type="evidence" value="ECO:0007669"/>
    <property type="project" value="InterPro"/>
</dbReference>
<dbReference type="InterPro" id="IPR014729">
    <property type="entry name" value="Rossmann-like_a/b/a_fold"/>
</dbReference>
<feature type="domain" description="NadR/Ttd14 AAA" evidence="2">
    <location>
        <begin position="155"/>
        <end position="313"/>
    </location>
</feature>
<dbReference type="EMBL" id="JABBPN010000001">
    <property type="protein sequence ID" value="NMO94273.1"/>
    <property type="molecule type" value="Genomic_DNA"/>
</dbReference>
<evidence type="ECO:0000259" key="2">
    <source>
        <dbReference type="Pfam" id="PF13521"/>
    </source>
</evidence>
<keyword evidence="4" id="KW-1185">Reference proteome</keyword>
<sequence>MKTLGLTLGKFAPLHKGHQFMIETALQEVDELIVVIYETTVSPIPLHIRANWIRQLYPAVRVIEAWDGPDGYSDDREHEMREEQYILGLLQGEQVTHFYSSEFYGKHMSIALGAVDRRVDEARGQVPISATMVRSDPFQYRDYVSDLVYRDLITKVVFVGAMSTGKSTITEALARRYGTTYASEYGRDYWTAHQEDRRIGFEAFDEIAVGHIQREEEAILNANRYLFVDTNAITTYRFAMDYHGRAPELLTHLALENAQRYDIFFLCDDDIPYDDTWDRSGDQKRHVFHKQIIADLKERRIPYITLRGTLEERMHKVDEVLRKFQPYSNYFGDKSDYKNTCHRSHAEG</sequence>
<dbReference type="InterPro" id="IPR038727">
    <property type="entry name" value="NadR/Ttd14_AAA_dom"/>
</dbReference>
<gene>
    <name evidence="3" type="ORF">HII30_00535</name>
</gene>
<dbReference type="InterPro" id="IPR052735">
    <property type="entry name" value="NAD_biosynth-regulator"/>
</dbReference>
<dbReference type="InterPro" id="IPR027417">
    <property type="entry name" value="P-loop_NTPase"/>
</dbReference>
<dbReference type="PANTHER" id="PTHR37512">
    <property type="entry name" value="TRIFUNCTIONAL NAD BIOSYNTHESIS/REGULATOR PROTEIN NADR"/>
    <property type="match status" value="1"/>
</dbReference>
<dbReference type="Gene3D" id="3.40.50.300">
    <property type="entry name" value="P-loop containing nucleotide triphosphate hydrolases"/>
    <property type="match status" value="1"/>
</dbReference>
<evidence type="ECO:0000259" key="1">
    <source>
        <dbReference type="Pfam" id="PF01467"/>
    </source>
</evidence>
<evidence type="ECO:0000313" key="3">
    <source>
        <dbReference type="EMBL" id="NMO94273.1"/>
    </source>
</evidence>
<name>A0A848M349_PAELE</name>
<proteinExistence type="predicted"/>
<dbReference type="Gene3D" id="3.40.50.620">
    <property type="entry name" value="HUPs"/>
    <property type="match status" value="1"/>
</dbReference>
<comment type="caution">
    <text evidence="3">The sequence shown here is derived from an EMBL/GenBank/DDBJ whole genome shotgun (WGS) entry which is preliminary data.</text>
</comment>
<dbReference type="NCBIfam" id="TIGR00125">
    <property type="entry name" value="cyt_tran_rel"/>
    <property type="match status" value="1"/>
</dbReference>
<dbReference type="AlphaFoldDB" id="A0A848M349"/>
<dbReference type="Pfam" id="PF13521">
    <property type="entry name" value="AAA_28"/>
    <property type="match status" value="1"/>
</dbReference>
<organism evidence="3 4">
    <name type="scientific">Paenibacillus lemnae</name>
    <dbReference type="NCBI Taxonomy" id="1330551"/>
    <lineage>
        <taxon>Bacteria</taxon>
        <taxon>Bacillati</taxon>
        <taxon>Bacillota</taxon>
        <taxon>Bacilli</taxon>
        <taxon>Bacillales</taxon>
        <taxon>Paenibacillaceae</taxon>
        <taxon>Paenibacillus</taxon>
    </lineage>
</organism>